<dbReference type="PANTHER" id="PTHR43267:SF3">
    <property type="entry name" value="THIF PROTEIN"/>
    <property type="match status" value="1"/>
</dbReference>
<comment type="caution">
    <text evidence="2">The sequence shown here is derived from an EMBL/GenBank/DDBJ whole genome shotgun (WGS) entry which is preliminary data.</text>
</comment>
<reference evidence="2 3" key="1">
    <citation type="journal article" date="2016" name="Nat. Commun.">
        <title>Thousands of microbial genomes shed light on interconnected biogeochemical processes in an aquifer system.</title>
        <authorList>
            <person name="Anantharaman K."/>
            <person name="Brown C.T."/>
            <person name="Hug L.A."/>
            <person name="Sharon I."/>
            <person name="Castelle C.J."/>
            <person name="Probst A.J."/>
            <person name="Thomas B.C."/>
            <person name="Singh A."/>
            <person name="Wilkins M.J."/>
            <person name="Karaoz U."/>
            <person name="Brodie E.L."/>
            <person name="Williams K.H."/>
            <person name="Hubbard S.S."/>
            <person name="Banfield J.F."/>
        </authorList>
    </citation>
    <scope>NUCLEOTIDE SEQUENCE [LARGE SCALE GENOMIC DNA]</scope>
</reference>
<protein>
    <recommendedName>
        <fullName evidence="1">THIF-type NAD/FAD binding fold domain-containing protein</fullName>
    </recommendedName>
</protein>
<evidence type="ECO:0000259" key="1">
    <source>
        <dbReference type="Pfam" id="PF00899"/>
    </source>
</evidence>
<dbReference type="Pfam" id="PF00899">
    <property type="entry name" value="ThiF"/>
    <property type="match status" value="1"/>
</dbReference>
<dbReference type="PANTHER" id="PTHR43267">
    <property type="entry name" value="TRNA THREONYLCARBAMOYLADENOSINE DEHYDRATASE"/>
    <property type="match status" value="1"/>
</dbReference>
<dbReference type="STRING" id="1817832.A3J48_00665"/>
<proteinExistence type="predicted"/>
<dbReference type="InterPro" id="IPR045886">
    <property type="entry name" value="ThiF/MoeB/HesA"/>
</dbReference>
<organism evidence="2 3">
    <name type="scientific">Candidatus Doudnabacteria bacterium RIFCSPHIGHO2_02_FULL_46_11</name>
    <dbReference type="NCBI Taxonomy" id="1817832"/>
    <lineage>
        <taxon>Bacteria</taxon>
        <taxon>Candidatus Doudnaibacteriota</taxon>
    </lineage>
</organism>
<sequence>MDLERIIKNHSDPKKNVKPAILNLRNQRHHIQFTKLLKKKNINLAVDDYREQLKEYFEIKNPSLVFKPDFAEKWKQYLMTEIKKAPLWQQGRWVYFPWSKNLVHILEEKKFFAVRTARNRELITEKEQLAFYRAKLGVAGLSIGSSVVLTVVLEGGCKHIKIADHDKLALSNINRIKAGIDYLGAPKTIITARQIYEINPFARVEIFNDGLTASNIAKFFSGLDIVVDEIDNLAVKYLIRQNAKKNRTPVVMGADNGDSVVVDIERYDLKPNTVFFHGRMGGLSYKKLINTDKLTTARLITKYVGIENIPVRMAESLLSIGKTIVSWPQLGGTALLNSAIITYCLLKIVNKQALINGRCIFSLDEKFGPGYNTIKARSDRQKLIKKLKINFGI</sequence>
<dbReference type="GO" id="GO:0061504">
    <property type="term" value="P:cyclic threonylcarbamoyladenosine biosynthetic process"/>
    <property type="evidence" value="ECO:0007669"/>
    <property type="project" value="TreeGrafter"/>
</dbReference>
<accession>A0A1F5P542</accession>
<dbReference type="EMBL" id="MFES01000029">
    <property type="protein sequence ID" value="OGE84991.1"/>
    <property type="molecule type" value="Genomic_DNA"/>
</dbReference>
<dbReference type="SUPFAM" id="SSF69572">
    <property type="entry name" value="Activating enzymes of the ubiquitin-like proteins"/>
    <property type="match status" value="1"/>
</dbReference>
<dbReference type="GO" id="GO:0008641">
    <property type="term" value="F:ubiquitin-like modifier activating enzyme activity"/>
    <property type="evidence" value="ECO:0007669"/>
    <property type="project" value="InterPro"/>
</dbReference>
<dbReference type="AlphaFoldDB" id="A0A1F5P542"/>
<dbReference type="Proteomes" id="UP000176786">
    <property type="component" value="Unassembled WGS sequence"/>
</dbReference>
<evidence type="ECO:0000313" key="2">
    <source>
        <dbReference type="EMBL" id="OGE84991.1"/>
    </source>
</evidence>
<dbReference type="Gene3D" id="3.40.50.720">
    <property type="entry name" value="NAD(P)-binding Rossmann-like Domain"/>
    <property type="match status" value="1"/>
</dbReference>
<dbReference type="InterPro" id="IPR000594">
    <property type="entry name" value="ThiF_NAD_FAD-bd"/>
</dbReference>
<dbReference type="CDD" id="cd01483">
    <property type="entry name" value="E1_enzyme_family"/>
    <property type="match status" value="1"/>
</dbReference>
<dbReference type="InterPro" id="IPR035985">
    <property type="entry name" value="Ubiquitin-activating_enz"/>
</dbReference>
<dbReference type="GO" id="GO:0061503">
    <property type="term" value="F:tRNA threonylcarbamoyladenosine dehydratase"/>
    <property type="evidence" value="ECO:0007669"/>
    <property type="project" value="TreeGrafter"/>
</dbReference>
<name>A0A1F5P542_9BACT</name>
<gene>
    <name evidence="2" type="ORF">A3J48_00665</name>
</gene>
<evidence type="ECO:0000313" key="3">
    <source>
        <dbReference type="Proteomes" id="UP000176786"/>
    </source>
</evidence>
<feature type="domain" description="THIF-type NAD/FAD binding fold" evidence="1">
    <location>
        <begin position="118"/>
        <end position="254"/>
    </location>
</feature>